<dbReference type="AlphaFoldDB" id="A0ABD2ZP25"/>
<reference evidence="1 2" key="1">
    <citation type="submission" date="2024-11" db="EMBL/GenBank/DDBJ databases">
        <title>A near-complete genome assembly of Cinchona calisaya.</title>
        <authorList>
            <person name="Lian D.C."/>
            <person name="Zhao X.W."/>
            <person name="Wei L."/>
        </authorList>
    </citation>
    <scope>NUCLEOTIDE SEQUENCE [LARGE SCALE GENOMIC DNA]</scope>
    <source>
        <tissue evidence="1">Nenye</tissue>
    </source>
</reference>
<keyword evidence="2" id="KW-1185">Reference proteome</keyword>
<dbReference type="EMBL" id="JBJUIK010000008">
    <property type="protein sequence ID" value="KAL3520207.1"/>
    <property type="molecule type" value="Genomic_DNA"/>
</dbReference>
<name>A0ABD2ZP25_9GENT</name>
<protein>
    <submittedName>
        <fullName evidence="1">Uncharacterized protein</fullName>
    </submittedName>
</protein>
<evidence type="ECO:0000313" key="2">
    <source>
        <dbReference type="Proteomes" id="UP001630127"/>
    </source>
</evidence>
<proteinExistence type="predicted"/>
<accession>A0ABD2ZP25</accession>
<evidence type="ECO:0000313" key="1">
    <source>
        <dbReference type="EMBL" id="KAL3520207.1"/>
    </source>
</evidence>
<comment type="caution">
    <text evidence="1">The sequence shown here is derived from an EMBL/GenBank/DDBJ whole genome shotgun (WGS) entry which is preliminary data.</text>
</comment>
<sequence length="110" mass="12694">MGVNMVTIEVFSGNKSRSTLEQRDNPKHVRIIRWRCSDEHRCNHFLSWLEQGLVSISEVNKCDNDTVVSRNDRTGETESITLVIDGKPLTWIRKKQVPEGSHNKQNETTM</sequence>
<gene>
    <name evidence="1" type="ORF">ACH5RR_018356</name>
</gene>
<dbReference type="Proteomes" id="UP001630127">
    <property type="component" value="Unassembled WGS sequence"/>
</dbReference>
<organism evidence="1 2">
    <name type="scientific">Cinchona calisaya</name>
    <dbReference type="NCBI Taxonomy" id="153742"/>
    <lineage>
        <taxon>Eukaryota</taxon>
        <taxon>Viridiplantae</taxon>
        <taxon>Streptophyta</taxon>
        <taxon>Embryophyta</taxon>
        <taxon>Tracheophyta</taxon>
        <taxon>Spermatophyta</taxon>
        <taxon>Magnoliopsida</taxon>
        <taxon>eudicotyledons</taxon>
        <taxon>Gunneridae</taxon>
        <taxon>Pentapetalae</taxon>
        <taxon>asterids</taxon>
        <taxon>lamiids</taxon>
        <taxon>Gentianales</taxon>
        <taxon>Rubiaceae</taxon>
        <taxon>Cinchonoideae</taxon>
        <taxon>Cinchoneae</taxon>
        <taxon>Cinchona</taxon>
    </lineage>
</organism>